<dbReference type="EMBL" id="HACG01035132">
    <property type="protein sequence ID" value="CEK81997.1"/>
    <property type="molecule type" value="Transcribed_RNA"/>
</dbReference>
<organism evidence="1">
    <name type="scientific">Arion vulgaris</name>
    <dbReference type="NCBI Taxonomy" id="1028688"/>
    <lineage>
        <taxon>Eukaryota</taxon>
        <taxon>Metazoa</taxon>
        <taxon>Spiralia</taxon>
        <taxon>Lophotrochozoa</taxon>
        <taxon>Mollusca</taxon>
        <taxon>Gastropoda</taxon>
        <taxon>Heterobranchia</taxon>
        <taxon>Euthyneura</taxon>
        <taxon>Panpulmonata</taxon>
        <taxon>Eupulmonata</taxon>
        <taxon>Stylommatophora</taxon>
        <taxon>Helicina</taxon>
        <taxon>Arionoidea</taxon>
        <taxon>Arionidae</taxon>
        <taxon>Arion</taxon>
    </lineage>
</organism>
<proteinExistence type="predicted"/>
<name>A0A0B7AN19_9EUPU</name>
<protein>
    <submittedName>
        <fullName evidence="1">Uncharacterized protein</fullName>
    </submittedName>
</protein>
<gene>
    <name evidence="1" type="primary">ORF129072</name>
</gene>
<accession>A0A0B7AN19</accession>
<feature type="non-terminal residue" evidence="1">
    <location>
        <position position="1"/>
    </location>
</feature>
<reference evidence="1" key="1">
    <citation type="submission" date="2014-12" db="EMBL/GenBank/DDBJ databases">
        <title>Insight into the proteome of Arion vulgaris.</title>
        <authorList>
            <person name="Aradska J."/>
            <person name="Bulat T."/>
            <person name="Smidak R."/>
            <person name="Sarate P."/>
            <person name="Gangsoo J."/>
            <person name="Sialana F."/>
            <person name="Bilban M."/>
            <person name="Lubec G."/>
        </authorList>
    </citation>
    <scope>NUCLEOTIDE SEQUENCE</scope>
    <source>
        <tissue evidence="1">Skin</tissue>
    </source>
</reference>
<evidence type="ECO:0000313" key="1">
    <source>
        <dbReference type="EMBL" id="CEK81997.1"/>
    </source>
</evidence>
<sequence>GCQDSTVLFTAARTAQLCSWMPGQYCSAHRCIFPQRQLGLLLELQSSCFVPYSTRWHAISAEKTESCSIKTGAMKSNLRLDNFDHLVNLQPVTLT</sequence>
<dbReference type="AlphaFoldDB" id="A0A0B7AN19"/>